<protein>
    <submittedName>
        <fullName evidence="1">Uncharacterized protein</fullName>
    </submittedName>
</protein>
<evidence type="ECO:0000313" key="2">
    <source>
        <dbReference type="Proteomes" id="UP000799539"/>
    </source>
</evidence>
<evidence type="ECO:0000313" key="1">
    <source>
        <dbReference type="EMBL" id="KAF2215325.1"/>
    </source>
</evidence>
<dbReference type="AlphaFoldDB" id="A0A6A6FPD0"/>
<reference evidence="1" key="1">
    <citation type="journal article" date="2020" name="Stud. Mycol.">
        <title>101 Dothideomycetes genomes: a test case for predicting lifestyles and emergence of pathogens.</title>
        <authorList>
            <person name="Haridas S."/>
            <person name="Albert R."/>
            <person name="Binder M."/>
            <person name="Bloem J."/>
            <person name="Labutti K."/>
            <person name="Salamov A."/>
            <person name="Andreopoulos B."/>
            <person name="Baker S."/>
            <person name="Barry K."/>
            <person name="Bills G."/>
            <person name="Bluhm B."/>
            <person name="Cannon C."/>
            <person name="Castanera R."/>
            <person name="Culley D."/>
            <person name="Daum C."/>
            <person name="Ezra D."/>
            <person name="Gonzalez J."/>
            <person name="Henrissat B."/>
            <person name="Kuo A."/>
            <person name="Liang C."/>
            <person name="Lipzen A."/>
            <person name="Lutzoni F."/>
            <person name="Magnuson J."/>
            <person name="Mondo S."/>
            <person name="Nolan M."/>
            <person name="Ohm R."/>
            <person name="Pangilinan J."/>
            <person name="Park H.-J."/>
            <person name="Ramirez L."/>
            <person name="Alfaro M."/>
            <person name="Sun H."/>
            <person name="Tritt A."/>
            <person name="Yoshinaga Y."/>
            <person name="Zwiers L.-H."/>
            <person name="Turgeon B."/>
            <person name="Goodwin S."/>
            <person name="Spatafora J."/>
            <person name="Crous P."/>
            <person name="Grigoriev I."/>
        </authorList>
    </citation>
    <scope>NUCLEOTIDE SEQUENCE</scope>
    <source>
        <strain evidence="1">SCOH1-5</strain>
    </source>
</reference>
<name>A0A6A6FPD0_9PEZI</name>
<dbReference type="Proteomes" id="UP000799539">
    <property type="component" value="Unassembled WGS sequence"/>
</dbReference>
<gene>
    <name evidence="1" type="ORF">CERZMDRAFT_94741</name>
</gene>
<proteinExistence type="predicted"/>
<sequence length="149" mass="16852">MPFAEHLGTPLRLLRHCNASTTKAQPMLAQRQLRFYMMAASWHTISRRAKPGKRKEKQSKRDYLDVMTLPPKANSDAEWHNESTIPNEAISNICLAQLSSSRFRHAPDTPGGQMLSAYLTEAITAVDCLRTQMDIVRNPGSKFVKNLDQ</sequence>
<keyword evidence="2" id="KW-1185">Reference proteome</keyword>
<dbReference type="EMBL" id="ML992666">
    <property type="protein sequence ID" value="KAF2215325.1"/>
    <property type="molecule type" value="Genomic_DNA"/>
</dbReference>
<organism evidence="1 2">
    <name type="scientific">Cercospora zeae-maydis SCOH1-5</name>
    <dbReference type="NCBI Taxonomy" id="717836"/>
    <lineage>
        <taxon>Eukaryota</taxon>
        <taxon>Fungi</taxon>
        <taxon>Dikarya</taxon>
        <taxon>Ascomycota</taxon>
        <taxon>Pezizomycotina</taxon>
        <taxon>Dothideomycetes</taxon>
        <taxon>Dothideomycetidae</taxon>
        <taxon>Mycosphaerellales</taxon>
        <taxon>Mycosphaerellaceae</taxon>
        <taxon>Cercospora</taxon>
    </lineage>
</organism>
<accession>A0A6A6FPD0</accession>